<dbReference type="OrthoDB" id="9802805at2"/>
<evidence type="ECO:0000313" key="1">
    <source>
        <dbReference type="EMBL" id="QBO36532.1"/>
    </source>
</evidence>
<gene>
    <name evidence="1" type="ORF">EQG49_08615</name>
</gene>
<dbReference type="EMBL" id="CP037940">
    <property type="protein sequence ID" value="QBO36532.1"/>
    <property type="molecule type" value="Genomic_DNA"/>
</dbReference>
<dbReference type="GO" id="GO:0016829">
    <property type="term" value="F:lyase activity"/>
    <property type="evidence" value="ECO:0007669"/>
    <property type="project" value="UniProtKB-KW"/>
</dbReference>
<dbReference type="AlphaFoldDB" id="A0A4P6YUU6"/>
<dbReference type="SUPFAM" id="SSF54593">
    <property type="entry name" value="Glyoxalase/Bleomycin resistance protein/Dihydroxybiphenyl dioxygenase"/>
    <property type="match status" value="1"/>
</dbReference>
<keyword evidence="2" id="KW-1185">Reference proteome</keyword>
<dbReference type="Gene3D" id="3.10.180.10">
    <property type="entry name" value="2,3-Dihydroxybiphenyl 1,2-Dioxygenase, domain 1"/>
    <property type="match status" value="1"/>
</dbReference>
<name>A0A4P6YUU6_9LACO</name>
<evidence type="ECO:0000313" key="2">
    <source>
        <dbReference type="Proteomes" id="UP000292886"/>
    </source>
</evidence>
<keyword evidence="1" id="KW-0456">Lyase</keyword>
<dbReference type="KEGG" id="wei:EQG49_08615"/>
<protein>
    <submittedName>
        <fullName evidence="1">Lactoylglutathione lyase</fullName>
    </submittedName>
</protein>
<accession>A0A4P6YUU6</accession>
<dbReference type="Proteomes" id="UP000292886">
    <property type="component" value="Chromosome"/>
</dbReference>
<sequence>MKPKTISTHTIPVKNAAREFRFFHEVFDIPVVEHENFEHLILQQERLVLDENAEPTELTLTVKDHQAELANHLASYYVTQVGEPVEEGQKVVFTIKDFEDNTIKIIANK</sequence>
<organism evidence="1 2">
    <name type="scientific">Periweissella cryptocerci</name>
    <dbReference type="NCBI Taxonomy" id="2506420"/>
    <lineage>
        <taxon>Bacteria</taxon>
        <taxon>Bacillati</taxon>
        <taxon>Bacillota</taxon>
        <taxon>Bacilli</taxon>
        <taxon>Lactobacillales</taxon>
        <taxon>Lactobacillaceae</taxon>
        <taxon>Periweissella</taxon>
    </lineage>
</organism>
<dbReference type="InterPro" id="IPR029068">
    <property type="entry name" value="Glyas_Bleomycin-R_OHBP_Dase"/>
</dbReference>
<proteinExistence type="predicted"/>
<reference evidence="2" key="1">
    <citation type="submission" date="2019-03" db="EMBL/GenBank/DDBJ databases">
        <title>Weissella sp. 26KH-42 Genome sequencing.</title>
        <authorList>
            <person name="Heo J."/>
            <person name="Kim S.-J."/>
            <person name="Kim J.-S."/>
            <person name="Hong S.-B."/>
            <person name="Kwon S.-W."/>
        </authorList>
    </citation>
    <scope>NUCLEOTIDE SEQUENCE [LARGE SCALE GENOMIC DNA]</scope>
    <source>
        <strain evidence="2">26KH-42</strain>
    </source>
</reference>
<dbReference type="RefSeq" id="WP_133363609.1">
    <property type="nucleotide sequence ID" value="NZ_CP037940.1"/>
</dbReference>